<dbReference type="AlphaFoldDB" id="A0A0F8YZY5"/>
<name>A0A0F8YZY5_9ZZZZ</name>
<reference evidence="1" key="1">
    <citation type="journal article" date="2015" name="Nature">
        <title>Complex archaea that bridge the gap between prokaryotes and eukaryotes.</title>
        <authorList>
            <person name="Spang A."/>
            <person name="Saw J.H."/>
            <person name="Jorgensen S.L."/>
            <person name="Zaremba-Niedzwiedzka K."/>
            <person name="Martijn J."/>
            <person name="Lind A.E."/>
            <person name="van Eijk R."/>
            <person name="Schleper C."/>
            <person name="Guy L."/>
            <person name="Ettema T.J."/>
        </authorList>
    </citation>
    <scope>NUCLEOTIDE SEQUENCE</scope>
</reference>
<comment type="caution">
    <text evidence="1">The sequence shown here is derived from an EMBL/GenBank/DDBJ whole genome shotgun (WGS) entry which is preliminary data.</text>
</comment>
<protein>
    <submittedName>
        <fullName evidence="1">Uncharacterized protein</fullName>
    </submittedName>
</protein>
<evidence type="ECO:0000313" key="1">
    <source>
        <dbReference type="EMBL" id="KKK86988.1"/>
    </source>
</evidence>
<organism evidence="1">
    <name type="scientific">marine sediment metagenome</name>
    <dbReference type="NCBI Taxonomy" id="412755"/>
    <lineage>
        <taxon>unclassified sequences</taxon>
        <taxon>metagenomes</taxon>
        <taxon>ecological metagenomes</taxon>
    </lineage>
</organism>
<sequence length="420" mass="45097">LHDAGRRVIEKNHPEWESEPPKGMVDLFLNPDKLAISIAESAPLLIGAGILSAAGHPNLGVMMMYATEGQEAKDRAIEYGASEEDAETSYLVYGTVAAAIENMQLKGMIKITKGMFARVVNRTAQLAARQGKRGLTKDLLKEFARQAAEEATQGQWGDITAKMVYGEPFGPIGDMIDRRMQEAYIGGVTGLIPGVAGAVAGRVQRGPAEVAPVVEEAPAAVEEGKAPAAYEGKAFRAPTGTKVEGTAADVVRYEQEELGNDLGVTSEQLKELENRPASDIVWVTRDKAEAARYAQQDVDAKVTPDDLAAVEEVDAAGGRIIADIGPDGVLVLKPVEAKPPAVVEVETEARKPEGLAEREPYKLKGRETPIPEEQVKELKDRGYAINEIGKLSPNEARVVLGLPAKKQKITRKQQLALGHS</sequence>
<feature type="non-terminal residue" evidence="1">
    <location>
        <position position="1"/>
    </location>
</feature>
<dbReference type="EMBL" id="LAZR01050603">
    <property type="protein sequence ID" value="KKK86988.1"/>
    <property type="molecule type" value="Genomic_DNA"/>
</dbReference>
<accession>A0A0F8YZY5</accession>
<proteinExistence type="predicted"/>
<gene>
    <name evidence="1" type="ORF">LCGC14_2757740</name>
</gene>
<feature type="non-terminal residue" evidence="1">
    <location>
        <position position="420"/>
    </location>
</feature>